<dbReference type="EMBL" id="BK032625">
    <property type="protein sequence ID" value="DAF51930.1"/>
    <property type="molecule type" value="Genomic_DNA"/>
</dbReference>
<reference evidence="1" key="1">
    <citation type="journal article" date="2021" name="Proc. Natl. Acad. Sci. U.S.A.">
        <title>A Catalog of Tens of Thousands of Viruses from Human Metagenomes Reveals Hidden Associations with Chronic Diseases.</title>
        <authorList>
            <person name="Tisza M.J."/>
            <person name="Buck C.B."/>
        </authorList>
    </citation>
    <scope>NUCLEOTIDE SEQUENCE</scope>
    <source>
        <strain evidence="1">CtOb14</strain>
    </source>
</reference>
<proteinExistence type="predicted"/>
<accession>A0A8S5SMY5</accession>
<evidence type="ECO:0000313" key="1">
    <source>
        <dbReference type="EMBL" id="DAF51930.1"/>
    </source>
</evidence>
<organism evidence="1">
    <name type="scientific">Siphoviridae sp. ctOb14</name>
    <dbReference type="NCBI Taxonomy" id="2827862"/>
    <lineage>
        <taxon>Viruses</taxon>
        <taxon>Duplodnaviria</taxon>
        <taxon>Heunggongvirae</taxon>
        <taxon>Uroviricota</taxon>
        <taxon>Caudoviricetes</taxon>
    </lineage>
</organism>
<name>A0A8S5SMY5_9CAUD</name>
<sequence length="32" mass="3765">MRIPLRIFYICYFIFTGGNPQNIIGCQLESKE</sequence>
<protein>
    <submittedName>
        <fullName evidence="1">Uncharacterized protein</fullName>
    </submittedName>
</protein>